<name>A0A1Y1ZCE3_9PLEO</name>
<keyword evidence="1" id="KW-0732">Signal</keyword>
<evidence type="ECO:0000256" key="1">
    <source>
        <dbReference type="SAM" id="SignalP"/>
    </source>
</evidence>
<dbReference type="AlphaFoldDB" id="A0A1Y1ZCE3"/>
<evidence type="ECO:0000313" key="3">
    <source>
        <dbReference type="Proteomes" id="UP000193144"/>
    </source>
</evidence>
<dbReference type="STRING" id="1231657.A0A1Y1ZCE3"/>
<feature type="signal peptide" evidence="1">
    <location>
        <begin position="1"/>
        <end position="19"/>
    </location>
</feature>
<organism evidence="2 3">
    <name type="scientific">Clohesyomyces aquaticus</name>
    <dbReference type="NCBI Taxonomy" id="1231657"/>
    <lineage>
        <taxon>Eukaryota</taxon>
        <taxon>Fungi</taxon>
        <taxon>Dikarya</taxon>
        <taxon>Ascomycota</taxon>
        <taxon>Pezizomycotina</taxon>
        <taxon>Dothideomycetes</taxon>
        <taxon>Pleosporomycetidae</taxon>
        <taxon>Pleosporales</taxon>
        <taxon>Lindgomycetaceae</taxon>
        <taxon>Clohesyomyces</taxon>
    </lineage>
</organism>
<comment type="caution">
    <text evidence="2">The sequence shown here is derived from an EMBL/GenBank/DDBJ whole genome shotgun (WGS) entry which is preliminary data.</text>
</comment>
<protein>
    <submittedName>
        <fullName evidence="2">Uncharacterized protein</fullName>
    </submittedName>
</protein>
<reference evidence="2 3" key="1">
    <citation type="submission" date="2016-07" db="EMBL/GenBank/DDBJ databases">
        <title>Pervasive Adenine N6-methylation of Active Genes in Fungi.</title>
        <authorList>
            <consortium name="DOE Joint Genome Institute"/>
            <person name="Mondo S.J."/>
            <person name="Dannebaum R.O."/>
            <person name="Kuo R.C."/>
            <person name="Labutti K."/>
            <person name="Haridas S."/>
            <person name="Kuo A."/>
            <person name="Salamov A."/>
            <person name="Ahrendt S.R."/>
            <person name="Lipzen A."/>
            <person name="Sullivan W."/>
            <person name="Andreopoulos W.B."/>
            <person name="Clum A."/>
            <person name="Lindquist E."/>
            <person name="Daum C."/>
            <person name="Ramamoorthy G.K."/>
            <person name="Gryganskyi A."/>
            <person name="Culley D."/>
            <person name="Magnuson J.K."/>
            <person name="James T.Y."/>
            <person name="O'Malley M.A."/>
            <person name="Stajich J.E."/>
            <person name="Spatafora J.W."/>
            <person name="Visel A."/>
            <person name="Grigoriev I.V."/>
        </authorList>
    </citation>
    <scope>NUCLEOTIDE SEQUENCE [LARGE SCALE GENOMIC DNA]</scope>
    <source>
        <strain evidence="2 3">CBS 115471</strain>
    </source>
</reference>
<dbReference type="Proteomes" id="UP000193144">
    <property type="component" value="Unassembled WGS sequence"/>
</dbReference>
<feature type="chain" id="PRO_5012485916" evidence="1">
    <location>
        <begin position="20"/>
        <end position="98"/>
    </location>
</feature>
<dbReference type="OrthoDB" id="3778167at2759"/>
<accession>A0A1Y1ZCE3</accession>
<dbReference type="EMBL" id="MCFA01000107">
    <property type="protein sequence ID" value="ORY07647.1"/>
    <property type="molecule type" value="Genomic_DNA"/>
</dbReference>
<sequence length="98" mass="10272">MKITAVSVILAAFATNVAARNCTPGLAYCGYTLNAISNNYNDQIIQALHSSGHGNSDPNKTLFYCRGTDAGLIDWVADCPHGCHQNGVGVSDVCEASP</sequence>
<keyword evidence="3" id="KW-1185">Reference proteome</keyword>
<proteinExistence type="predicted"/>
<evidence type="ECO:0000313" key="2">
    <source>
        <dbReference type="EMBL" id="ORY07647.1"/>
    </source>
</evidence>
<gene>
    <name evidence="2" type="ORF">BCR34DRAFT_616608</name>
</gene>